<protein>
    <recommendedName>
        <fullName evidence="3">Levansucrase</fullName>
    </recommendedName>
</protein>
<gene>
    <name evidence="1" type="ORF">K3769_19495</name>
</gene>
<organism evidence="1 2">
    <name type="scientific">Streptomyces ortus</name>
    <dbReference type="NCBI Taxonomy" id="2867268"/>
    <lineage>
        <taxon>Bacteria</taxon>
        <taxon>Bacillati</taxon>
        <taxon>Actinomycetota</taxon>
        <taxon>Actinomycetes</taxon>
        <taxon>Kitasatosporales</taxon>
        <taxon>Streptomycetaceae</taxon>
        <taxon>Streptomyces</taxon>
    </lineage>
</organism>
<comment type="caution">
    <text evidence="1">The sequence shown here is derived from an EMBL/GenBank/DDBJ whole genome shotgun (WGS) entry which is preliminary data.</text>
</comment>
<dbReference type="RefSeq" id="WP_267027685.1">
    <property type="nucleotide sequence ID" value="NZ_JAIFZO010000002.1"/>
</dbReference>
<evidence type="ECO:0000313" key="1">
    <source>
        <dbReference type="EMBL" id="MCX4234926.1"/>
    </source>
</evidence>
<proteinExistence type="predicted"/>
<evidence type="ECO:0008006" key="3">
    <source>
        <dbReference type="Google" id="ProtNLM"/>
    </source>
</evidence>
<keyword evidence="2" id="KW-1185">Reference proteome</keyword>
<evidence type="ECO:0000313" key="2">
    <source>
        <dbReference type="Proteomes" id="UP001165590"/>
    </source>
</evidence>
<accession>A0ABT3V5I6</accession>
<dbReference type="Proteomes" id="UP001165590">
    <property type="component" value="Unassembled WGS sequence"/>
</dbReference>
<reference evidence="1" key="1">
    <citation type="journal article" date="2022" name="bioRxiv">
        <title>Discovery and biosynthetic assessment of Streptomyces ortus sp nov. isolated from a deep-sea sponge.</title>
        <authorList>
            <person name="Williams S.E."/>
        </authorList>
    </citation>
    <scope>NUCLEOTIDE SEQUENCE</scope>
    <source>
        <strain evidence="1">A15ISP2-DRY2</strain>
    </source>
</reference>
<name>A0ABT3V5I6_9ACTN</name>
<sequence>MTQQRIDKVPPADASDTYLEALRERLAADGCAVTATDWGDHRVLLGSRSDRKARWFGTKVELFVLAAAVPTVDAPAIAEFTGWALTYVKSLRSGLPGARNAAMVLPALVSTGVQPSAARWAAEDARILGTSLIARPLTVFTSAPGSAQVTMYAGGTVWGGMFTRHVLEKAALYYR</sequence>
<dbReference type="EMBL" id="JAIFZO010000002">
    <property type="protein sequence ID" value="MCX4234926.1"/>
    <property type="molecule type" value="Genomic_DNA"/>
</dbReference>